<evidence type="ECO:0000313" key="2">
    <source>
        <dbReference type="EMBL" id="CAG8785518.1"/>
    </source>
</evidence>
<accession>A0ABN7VMC4</accession>
<gene>
    <name evidence="2" type="ORF">GMARGA_LOCUS20368</name>
</gene>
<dbReference type="SUPFAM" id="SSF52980">
    <property type="entry name" value="Restriction endonuclease-like"/>
    <property type="match status" value="1"/>
</dbReference>
<dbReference type="InterPro" id="IPR011335">
    <property type="entry name" value="Restrct_endonuc-II-like"/>
</dbReference>
<proteinExistence type="predicted"/>
<dbReference type="InterPro" id="IPR012296">
    <property type="entry name" value="Nuclease_put_TT1808"/>
</dbReference>
<feature type="non-terminal residue" evidence="2">
    <location>
        <position position="220"/>
    </location>
</feature>
<keyword evidence="3" id="KW-1185">Reference proteome</keyword>
<dbReference type="CDD" id="cd06260">
    <property type="entry name" value="DUF820-like"/>
    <property type="match status" value="1"/>
</dbReference>
<evidence type="ECO:0000313" key="3">
    <source>
        <dbReference type="Proteomes" id="UP000789901"/>
    </source>
</evidence>
<organism evidence="2 3">
    <name type="scientific">Gigaspora margarita</name>
    <dbReference type="NCBI Taxonomy" id="4874"/>
    <lineage>
        <taxon>Eukaryota</taxon>
        <taxon>Fungi</taxon>
        <taxon>Fungi incertae sedis</taxon>
        <taxon>Mucoromycota</taxon>
        <taxon>Glomeromycotina</taxon>
        <taxon>Glomeromycetes</taxon>
        <taxon>Diversisporales</taxon>
        <taxon>Gigasporaceae</taxon>
        <taxon>Gigaspora</taxon>
    </lineage>
</organism>
<evidence type="ECO:0000259" key="1">
    <source>
        <dbReference type="Pfam" id="PF05685"/>
    </source>
</evidence>
<reference evidence="2 3" key="1">
    <citation type="submission" date="2021-06" db="EMBL/GenBank/DDBJ databases">
        <authorList>
            <person name="Kallberg Y."/>
            <person name="Tangrot J."/>
            <person name="Rosling A."/>
        </authorList>
    </citation>
    <scope>NUCLEOTIDE SEQUENCE [LARGE SCALE GENOMIC DNA]</scope>
    <source>
        <strain evidence="2 3">120-4 pot B 10/14</strain>
    </source>
</reference>
<comment type="caution">
    <text evidence="2">The sequence shown here is derived from an EMBL/GenBank/DDBJ whole genome shotgun (WGS) entry which is preliminary data.</text>
</comment>
<dbReference type="Proteomes" id="UP000789901">
    <property type="component" value="Unassembled WGS sequence"/>
</dbReference>
<protein>
    <submittedName>
        <fullName evidence="2">42895_t:CDS:1</fullName>
    </submittedName>
</protein>
<dbReference type="EMBL" id="CAJVQB010017798">
    <property type="protein sequence ID" value="CAG8785518.1"/>
    <property type="molecule type" value="Genomic_DNA"/>
</dbReference>
<dbReference type="Gene3D" id="3.90.1570.10">
    <property type="entry name" value="tt1808, chain A"/>
    <property type="match status" value="1"/>
</dbReference>
<dbReference type="Pfam" id="PF05685">
    <property type="entry name" value="Uma2"/>
    <property type="match status" value="1"/>
</dbReference>
<name>A0ABN7VMC4_GIGMA</name>
<feature type="domain" description="Putative restriction endonuclease" evidence="1">
    <location>
        <begin position="16"/>
        <end position="206"/>
    </location>
</feature>
<sequence length="220" mass="25266">MSLDPPRIIIPDCDPEQFEKIISVNSRFLRMSLIEGQLEIMPPLPVHHEYSTEEFQIIGQVGQWRNNNVNLVGIATSSQGGYRLLKLEDPNYPNKRTVLSPNCAVVFKARWDSLTKEAKKTPFPPVTPNFIIELRWQYESAQLLHQKMVQWVNAGVDEAISIDLNIEPSEVRIYSFNPDANQVVWQTKKDPVEVKSQVLEGFVLNMQDDMQSSDTRIGKW</sequence>
<dbReference type="InterPro" id="IPR008538">
    <property type="entry name" value="Uma2"/>
</dbReference>